<dbReference type="GO" id="GO:0032259">
    <property type="term" value="P:methylation"/>
    <property type="evidence" value="ECO:0007669"/>
    <property type="project" value="UniProtKB-KW"/>
</dbReference>
<evidence type="ECO:0000313" key="2">
    <source>
        <dbReference type="EMBL" id="SOC78630.1"/>
    </source>
</evidence>
<dbReference type="NCBIfam" id="NF033855">
    <property type="entry name" value="tRNA_MNMC2"/>
    <property type="match status" value="1"/>
</dbReference>
<evidence type="ECO:0000313" key="3">
    <source>
        <dbReference type="Proteomes" id="UP000219193"/>
    </source>
</evidence>
<dbReference type="CDD" id="cd02440">
    <property type="entry name" value="AdoMet_MTases"/>
    <property type="match status" value="1"/>
</dbReference>
<dbReference type="GO" id="GO:0004808">
    <property type="term" value="F:tRNA (5-methylaminomethyl-2-thiouridylate)(34)-methyltransferase activity"/>
    <property type="evidence" value="ECO:0007669"/>
    <property type="project" value="InterPro"/>
</dbReference>
<proteinExistence type="predicted"/>
<protein>
    <submittedName>
        <fullName evidence="2">tRNA U34 5-methylaminomethyl-2-thiouridine-forming methyltransferase MnmC</fullName>
    </submittedName>
</protein>
<dbReference type="RefSeq" id="WP_097054437.1">
    <property type="nucleotide sequence ID" value="NZ_OCMF01000001.1"/>
</dbReference>
<name>A0A285WZT2_9FLAO</name>
<keyword evidence="2" id="KW-0489">Methyltransferase</keyword>
<feature type="domain" description="MnmC-like methyltransferase" evidence="1">
    <location>
        <begin position="145"/>
        <end position="223"/>
    </location>
</feature>
<dbReference type="Proteomes" id="UP000219193">
    <property type="component" value="Unassembled WGS sequence"/>
</dbReference>
<dbReference type="EMBL" id="OCMF01000001">
    <property type="protein sequence ID" value="SOC78630.1"/>
    <property type="molecule type" value="Genomic_DNA"/>
</dbReference>
<gene>
    <name evidence="2" type="ORF">SAMN06296241_0142</name>
</gene>
<evidence type="ECO:0000259" key="1">
    <source>
        <dbReference type="Pfam" id="PF05430"/>
    </source>
</evidence>
<keyword evidence="2" id="KW-0808">Transferase</keyword>
<dbReference type="SUPFAM" id="SSF53335">
    <property type="entry name" value="S-adenosyl-L-methionine-dependent methyltransferases"/>
    <property type="match status" value="1"/>
</dbReference>
<dbReference type="GO" id="GO:0016645">
    <property type="term" value="F:oxidoreductase activity, acting on the CH-NH group of donors"/>
    <property type="evidence" value="ECO:0007669"/>
    <property type="project" value="InterPro"/>
</dbReference>
<organism evidence="2 3">
    <name type="scientific">Salinimicrobium sediminis</name>
    <dbReference type="NCBI Taxonomy" id="1343891"/>
    <lineage>
        <taxon>Bacteria</taxon>
        <taxon>Pseudomonadati</taxon>
        <taxon>Bacteroidota</taxon>
        <taxon>Flavobacteriia</taxon>
        <taxon>Flavobacteriales</taxon>
        <taxon>Flavobacteriaceae</taxon>
        <taxon>Salinimicrobium</taxon>
    </lineage>
</organism>
<dbReference type="InterPro" id="IPR047785">
    <property type="entry name" value="tRNA_MNMC2"/>
</dbReference>
<dbReference type="Pfam" id="PF05430">
    <property type="entry name" value="Methyltransf_30"/>
    <property type="match status" value="1"/>
</dbReference>
<dbReference type="PANTHER" id="PTHR39963:SF1">
    <property type="entry name" value="MNMC-LIKE METHYLTRANSFERASE DOMAIN-CONTAINING PROTEIN"/>
    <property type="match status" value="1"/>
</dbReference>
<dbReference type="InterPro" id="IPR008471">
    <property type="entry name" value="MnmC-like_methylTransf"/>
</dbReference>
<sequence length="227" mass="25694">MKREIIKTADGSATIYLPEWNEHYHSKHGAVQEALHVFIRTGLFYYQEKNHPEDISILEIGFGTGLNALLTFFEAERIPVKIAYTGIEAYPVSNEELQALDYAAAITEDNASEVFKKIHKADWEKSSVISPFFDLKKEKKFFSEIAATSTYDLIYFDAFGPRVQPDLWSEEVFENMYSALKPGGVLVTYSAKGSVRRAMQAAGFEVERLPGPPGKREMLRATKLKQV</sequence>
<reference evidence="3" key="1">
    <citation type="submission" date="2017-09" db="EMBL/GenBank/DDBJ databases">
        <authorList>
            <person name="Varghese N."/>
            <person name="Submissions S."/>
        </authorList>
    </citation>
    <scope>NUCLEOTIDE SEQUENCE [LARGE SCALE GENOMIC DNA]</scope>
    <source>
        <strain evidence="3">CGMCC 1.12641</strain>
    </source>
</reference>
<dbReference type="Gene3D" id="3.40.50.150">
    <property type="entry name" value="Vaccinia Virus protein VP39"/>
    <property type="match status" value="1"/>
</dbReference>
<dbReference type="AlphaFoldDB" id="A0A285WZT2"/>
<dbReference type="OrthoDB" id="9786494at2"/>
<dbReference type="PANTHER" id="PTHR39963">
    <property type="entry name" value="SLL0983 PROTEIN"/>
    <property type="match status" value="1"/>
</dbReference>
<keyword evidence="3" id="KW-1185">Reference proteome</keyword>
<dbReference type="InterPro" id="IPR029063">
    <property type="entry name" value="SAM-dependent_MTases_sf"/>
</dbReference>
<accession>A0A285WZT2</accession>